<evidence type="ECO:0000313" key="2">
    <source>
        <dbReference type="EMBL" id="RDR28720.1"/>
    </source>
</evidence>
<evidence type="ECO:0008006" key="4">
    <source>
        <dbReference type="Google" id="ProtNLM"/>
    </source>
</evidence>
<dbReference type="EMBL" id="QONO01000026">
    <property type="protein sequence ID" value="RDR28720.1"/>
    <property type="molecule type" value="Genomic_DNA"/>
</dbReference>
<accession>A0A370VBE8</accession>
<evidence type="ECO:0000313" key="3">
    <source>
        <dbReference type="Proteomes" id="UP000254454"/>
    </source>
</evidence>
<reference evidence="2 3" key="1">
    <citation type="submission" date="2018-06" db="EMBL/GenBank/DDBJ databases">
        <title>Recombination Drives Gene Content and Phenotype Evolution in Wild Type E. coli Strains.</title>
        <authorList>
            <person name="Field C.M."/>
            <person name="Silander O.K."/>
            <person name="Van Nimwegen E."/>
        </authorList>
    </citation>
    <scope>NUCLEOTIDE SEQUENCE [LARGE SCALE GENOMIC DNA]</scope>
    <source>
        <strain evidence="2 3">SC344</strain>
    </source>
</reference>
<dbReference type="Proteomes" id="UP000254454">
    <property type="component" value="Unassembled WGS sequence"/>
</dbReference>
<evidence type="ECO:0000256" key="1">
    <source>
        <dbReference type="SAM" id="MobiDB-lite"/>
    </source>
</evidence>
<sequence>MAGNKQQMIFEITGDESGLEKSLKSAGNGLADFGDRAGGVFGGISGGLSTMASGLGGVGNAATLAITAVTALTTYTVGLANEINALTRTTGLSAEQLQQWSGAFKTIGLSMEEVGSINEAVMDQLGIASADGSGVGGDLKTFGVDVKSLIPTLKQADGGLQALSKVFFEMKKNGANLAEITNMINALGGDAAKLIPTFNSFNSEIEFNNSLAAQNVAMTNEQAKTFDLLSQNTSGLGNGLKTLAFEIVTPLIDIFNGLIKACKEIYQWFDNLKTKAVEFINSFFNWDSKNTIIQSLYDQVIKFYDMIRNLGSKIGLELPEFTPEQIAKGRKHVQTAADAVFSPLGPGIGSLAALAREYSQEDYKPTTKAYTGTTKERSNFDDGKAGEEAKKASDKAAKDRIQAAKVLEQTMNGIAGNGAALQLQQFNKTQDDIEQRIKTSADTLGKTEAEKTELLRKQTDSRKRLYKEMVDSMLTESDPLKLAQNISAIGGSMSGKDLNSVLAGQNERMGLNQDPFNMSADQNTLDTLATEGQAELALNQSLYAQKLLSYQDYQDRMVAIQQSTTDKMSQANIDAQQKTLSMYASGAQDLGTTLAGVFSESNAMAKAAFAMSKGIAVAQSIINIQQGISEAMKLGWPMGIPAGLKVAAEGANIVSTIKGTKIEGQAHDGWDSLPKTGTYNLEKGERVVGKSLNQDLTQYLNNKGSDKGGDIKIDAPLIIQGAGELTDSKFQSMCDKHADTITQAVRKSQQRNV</sequence>
<gene>
    <name evidence="2" type="ORF">C4A13_01048</name>
</gene>
<feature type="region of interest" description="Disordered" evidence="1">
    <location>
        <begin position="370"/>
        <end position="394"/>
    </location>
</feature>
<feature type="compositionally biased region" description="Basic and acidic residues" evidence="1">
    <location>
        <begin position="374"/>
        <end position="394"/>
    </location>
</feature>
<name>A0A370VBE8_9ESCH</name>
<dbReference type="RefSeq" id="WP_115439779.1">
    <property type="nucleotide sequence ID" value="NZ_QONN01000079.1"/>
</dbReference>
<comment type="caution">
    <text evidence="2">The sequence shown here is derived from an EMBL/GenBank/DDBJ whole genome shotgun (WGS) entry which is preliminary data.</text>
</comment>
<protein>
    <recommendedName>
        <fullName evidence="4">Phage tail tape measure protein</fullName>
    </recommendedName>
</protein>
<organism evidence="2 3">
    <name type="scientific">Escherichia marmotae</name>
    <dbReference type="NCBI Taxonomy" id="1499973"/>
    <lineage>
        <taxon>Bacteria</taxon>
        <taxon>Pseudomonadati</taxon>
        <taxon>Pseudomonadota</taxon>
        <taxon>Gammaproteobacteria</taxon>
        <taxon>Enterobacterales</taxon>
        <taxon>Enterobacteriaceae</taxon>
        <taxon>Escherichia</taxon>
    </lineage>
</organism>
<proteinExistence type="predicted"/>
<dbReference type="AlphaFoldDB" id="A0A370VBE8"/>